<evidence type="ECO:0000259" key="7">
    <source>
        <dbReference type="SMART" id="SM01340"/>
    </source>
</evidence>
<reference evidence="9" key="1">
    <citation type="submission" date="2025-08" db="UniProtKB">
        <authorList>
            <consortium name="RefSeq"/>
        </authorList>
    </citation>
    <scope>IDENTIFICATION</scope>
    <source>
        <strain evidence="9">USDA-PBARC FA_bdor</strain>
        <tissue evidence="9">Whole organism</tissue>
    </source>
</reference>
<feature type="region of interest" description="Disordered" evidence="6">
    <location>
        <begin position="393"/>
        <end position="447"/>
    </location>
</feature>
<dbReference type="SMART" id="SM01340">
    <property type="entry name" value="DNA_mis_repair"/>
    <property type="match status" value="1"/>
</dbReference>
<dbReference type="NCBIfam" id="TIGR00585">
    <property type="entry name" value="mutl"/>
    <property type="match status" value="1"/>
</dbReference>
<feature type="compositionally biased region" description="Basic and acidic residues" evidence="6">
    <location>
        <begin position="567"/>
        <end position="597"/>
    </location>
</feature>
<dbReference type="PANTHER" id="PTHR10073:SF12">
    <property type="entry name" value="DNA MISMATCH REPAIR PROTEIN MLH1"/>
    <property type="match status" value="1"/>
</dbReference>
<dbReference type="InterPro" id="IPR038973">
    <property type="entry name" value="MutL/Mlh/Pms-like"/>
</dbReference>
<keyword evidence="4" id="KW-0234">DNA repair</keyword>
<dbReference type="GeneID" id="105265940"/>
<dbReference type="KEGG" id="fas:105265940"/>
<evidence type="ECO:0000256" key="5">
    <source>
        <dbReference type="ARBA" id="ARBA00023242"/>
    </source>
</evidence>
<dbReference type="AlphaFoldDB" id="A0A9R1T3L5"/>
<accession>A0A9R1T3L5</accession>
<dbReference type="InterPro" id="IPR013507">
    <property type="entry name" value="DNA_mismatch_S5_2-like"/>
</dbReference>
<dbReference type="GO" id="GO:0006298">
    <property type="term" value="P:mismatch repair"/>
    <property type="evidence" value="ECO:0007669"/>
    <property type="project" value="InterPro"/>
</dbReference>
<dbReference type="Pfam" id="PF01119">
    <property type="entry name" value="DNA_mis_repair"/>
    <property type="match status" value="1"/>
</dbReference>
<feature type="compositionally biased region" description="Polar residues" evidence="6">
    <location>
        <begin position="535"/>
        <end position="552"/>
    </location>
</feature>
<proteinExistence type="inferred from homology"/>
<keyword evidence="3" id="KW-0227">DNA damage</keyword>
<sequence length="889" mass="100390">MGTPGKIQKLDEVVVNRIAAGEVIQRPANALKELIENSLDAKSTNIQVTVKDGGLKSLQIQDNGTGIRREDLEIVCERFTTSKLKKFDDLKSISTFGFRGEALASMSHVAHLTITTKTISDKVAYKASYLDGKLKGAPKPLAGNQGTTILIENLFYNVVTRRKALASPSEEFSRISEVVTKYSIHNPSVGFTLKKQGEALPSVRTPHNSSNISNIKVLYGNTITRDLLEINLDDDSLQFKMHCLLTNPNYSHKRLTFILFINHRLVESTSIRKMLEDLYSIYLPKKTHPWCYLSLEINPLNIDVNVHPTKHEVRFLHEDSIIERVKCALDEQLSRSNASRTFYVQARLPQVDITKDILEKVLPEFDKGEKKKISAKEMIRTDANDQKLDKFNFTVSKKENGGGSLGEDPGRIEEGIEGKSNEKEGDQEGDQEEDQEGEAVEKRKEKRVGPCLFGTPRKEFVVDFKAGEPSGEEVLEDLKTPEGKKKVVDSHWSSLVDELSSQETVKVENDSGNCPKDYEGGVMLPREVLELLSSDGESSNDALGPSDVNSSVADRALKNVFKTFGSQKEEEDKTSPEIKDLEDFNEDRGEVPEEDKTIITPEKNQDNQEMEGNNLGDSPANSPGDEKQEKLEGTPLEFKSYSVNNTRREVRLTSVLKLRKTVEDNYHEGLRKILSGMTFVGCVDEELALVQSDVNLYICNTTRLAEELFYEIMLYDFSNYGVIKFSEPLSIYDLAMLGLETEEAGWDEGDGPKEEIASNVKELLLEKAEMLKEYFSIVIDKRGNLRSLPVLLQDYFPNQAEIPIFILRLSTEVDWSEEQTCFDNICREVAKFYSKIDPNNLQQDWKHLTEHVIYDAIKESLLPPKHFSHDSTILQIASLPNLYKVFERC</sequence>
<dbReference type="Pfam" id="PF13589">
    <property type="entry name" value="HATPase_c_3"/>
    <property type="match status" value="1"/>
</dbReference>
<protein>
    <submittedName>
        <fullName evidence="9">DNA mismatch repair protein Mlh1 isoform X1</fullName>
    </submittedName>
</protein>
<dbReference type="GO" id="GO:0005524">
    <property type="term" value="F:ATP binding"/>
    <property type="evidence" value="ECO:0007669"/>
    <property type="project" value="InterPro"/>
</dbReference>
<feature type="compositionally biased region" description="Basic and acidic residues" evidence="6">
    <location>
        <begin position="408"/>
        <end position="426"/>
    </location>
</feature>
<dbReference type="Pfam" id="PF16413">
    <property type="entry name" value="Mlh1_C"/>
    <property type="match status" value="1"/>
</dbReference>
<dbReference type="InterPro" id="IPR014721">
    <property type="entry name" value="Ribsml_uS5_D2-typ_fold_subgr"/>
</dbReference>
<evidence type="ECO:0000313" key="9">
    <source>
        <dbReference type="RefSeq" id="XP_011302076.1"/>
    </source>
</evidence>
<dbReference type="FunFam" id="3.30.230.10:FF:000014">
    <property type="entry name" value="DNA mismatch repair protein Mlh1"/>
    <property type="match status" value="1"/>
</dbReference>
<evidence type="ECO:0000313" key="8">
    <source>
        <dbReference type="Proteomes" id="UP000694866"/>
    </source>
</evidence>
<dbReference type="CDD" id="cd03483">
    <property type="entry name" value="MutL_Trans_MLH1"/>
    <property type="match status" value="1"/>
</dbReference>
<dbReference type="InterPro" id="IPR032189">
    <property type="entry name" value="Mlh1_C"/>
</dbReference>
<dbReference type="SUPFAM" id="SSF54211">
    <property type="entry name" value="Ribosomal protein S5 domain 2-like"/>
    <property type="match status" value="1"/>
</dbReference>
<dbReference type="GO" id="GO:0140664">
    <property type="term" value="F:ATP-dependent DNA damage sensor activity"/>
    <property type="evidence" value="ECO:0007669"/>
    <property type="project" value="InterPro"/>
</dbReference>
<name>A0A9R1T3L5_9HYME</name>
<evidence type="ECO:0000256" key="1">
    <source>
        <dbReference type="ARBA" id="ARBA00004123"/>
    </source>
</evidence>
<evidence type="ECO:0000256" key="4">
    <source>
        <dbReference type="ARBA" id="ARBA00023204"/>
    </source>
</evidence>
<keyword evidence="5" id="KW-0539">Nucleus</keyword>
<dbReference type="InterPro" id="IPR002099">
    <property type="entry name" value="MutL/Mlh/PMS"/>
</dbReference>
<dbReference type="FunFam" id="3.30.565.10:FF:000109">
    <property type="entry name" value="Related to MLH1-DNA mismatch repair protein"/>
    <property type="match status" value="1"/>
</dbReference>
<dbReference type="RefSeq" id="XP_011302076.1">
    <property type="nucleotide sequence ID" value="XM_011303774.1"/>
</dbReference>
<dbReference type="OrthoDB" id="10263226at2759"/>
<dbReference type="Gene3D" id="3.30.565.10">
    <property type="entry name" value="Histidine kinase-like ATPase, C-terminal domain"/>
    <property type="match status" value="1"/>
</dbReference>
<dbReference type="CTD" id="4292"/>
<dbReference type="GO" id="GO:0032389">
    <property type="term" value="C:MutLalpha complex"/>
    <property type="evidence" value="ECO:0007669"/>
    <property type="project" value="TreeGrafter"/>
</dbReference>
<dbReference type="PROSITE" id="PS00058">
    <property type="entry name" value="DNA_MISMATCH_REPAIR_1"/>
    <property type="match status" value="1"/>
</dbReference>
<dbReference type="GO" id="GO:0030983">
    <property type="term" value="F:mismatched DNA binding"/>
    <property type="evidence" value="ECO:0007669"/>
    <property type="project" value="InterPro"/>
</dbReference>
<dbReference type="InterPro" id="IPR014762">
    <property type="entry name" value="DNA_mismatch_repair_CS"/>
</dbReference>
<evidence type="ECO:0000256" key="6">
    <source>
        <dbReference type="SAM" id="MobiDB-lite"/>
    </source>
</evidence>
<comment type="similarity">
    <text evidence="2">Belongs to the DNA mismatch repair MutL/HexB family.</text>
</comment>
<dbReference type="CDD" id="cd16926">
    <property type="entry name" value="HATPase_MutL-MLH-PMS-like"/>
    <property type="match status" value="1"/>
</dbReference>
<comment type="subcellular location">
    <subcellularLocation>
        <location evidence="1">Nucleus</location>
    </subcellularLocation>
</comment>
<keyword evidence="8" id="KW-1185">Reference proteome</keyword>
<evidence type="ECO:0000256" key="3">
    <source>
        <dbReference type="ARBA" id="ARBA00022763"/>
    </source>
</evidence>
<dbReference type="InterPro" id="IPR020568">
    <property type="entry name" value="Ribosomal_Su5_D2-typ_SF"/>
</dbReference>
<dbReference type="Proteomes" id="UP000694866">
    <property type="component" value="Unplaced"/>
</dbReference>
<dbReference type="GO" id="GO:0016887">
    <property type="term" value="F:ATP hydrolysis activity"/>
    <property type="evidence" value="ECO:0007669"/>
    <property type="project" value="InterPro"/>
</dbReference>
<dbReference type="InterPro" id="IPR036890">
    <property type="entry name" value="HATPase_C_sf"/>
</dbReference>
<dbReference type="Gene3D" id="3.30.230.10">
    <property type="match status" value="1"/>
</dbReference>
<feature type="compositionally biased region" description="Acidic residues" evidence="6">
    <location>
        <begin position="427"/>
        <end position="438"/>
    </location>
</feature>
<feature type="region of interest" description="Disordered" evidence="6">
    <location>
        <begin position="532"/>
        <end position="637"/>
    </location>
</feature>
<organism evidence="8 9">
    <name type="scientific">Fopius arisanus</name>
    <dbReference type="NCBI Taxonomy" id="64838"/>
    <lineage>
        <taxon>Eukaryota</taxon>
        <taxon>Metazoa</taxon>
        <taxon>Ecdysozoa</taxon>
        <taxon>Arthropoda</taxon>
        <taxon>Hexapoda</taxon>
        <taxon>Insecta</taxon>
        <taxon>Pterygota</taxon>
        <taxon>Neoptera</taxon>
        <taxon>Endopterygota</taxon>
        <taxon>Hymenoptera</taxon>
        <taxon>Apocrita</taxon>
        <taxon>Ichneumonoidea</taxon>
        <taxon>Braconidae</taxon>
        <taxon>Opiinae</taxon>
        <taxon>Fopius</taxon>
    </lineage>
</organism>
<dbReference type="SUPFAM" id="SSF55874">
    <property type="entry name" value="ATPase domain of HSP90 chaperone/DNA topoisomerase II/histidine kinase"/>
    <property type="match status" value="1"/>
</dbReference>
<gene>
    <name evidence="9" type="primary">Mlh1</name>
</gene>
<feature type="domain" description="DNA mismatch repair protein S5" evidence="7">
    <location>
        <begin position="215"/>
        <end position="334"/>
    </location>
</feature>
<evidence type="ECO:0000256" key="2">
    <source>
        <dbReference type="ARBA" id="ARBA00006082"/>
    </source>
</evidence>
<dbReference type="PANTHER" id="PTHR10073">
    <property type="entry name" value="DNA MISMATCH REPAIR PROTEIN MLH, PMS, MUTL"/>
    <property type="match status" value="1"/>
</dbReference>